<evidence type="ECO:0000256" key="9">
    <source>
        <dbReference type="ARBA" id="ARBA00023204"/>
    </source>
</evidence>
<dbReference type="Pfam" id="PF23023">
    <property type="entry name" value="Anti-Pycsar_Apyc1"/>
    <property type="match status" value="1"/>
</dbReference>
<evidence type="ECO:0000256" key="8">
    <source>
        <dbReference type="ARBA" id="ARBA00023172"/>
    </source>
</evidence>
<evidence type="ECO:0000256" key="5">
    <source>
        <dbReference type="ARBA" id="ARBA00022763"/>
    </source>
</evidence>
<keyword evidence="5" id="KW-0227">DNA damage</keyword>
<dbReference type="GO" id="GO:0006310">
    <property type="term" value="P:DNA recombination"/>
    <property type="evidence" value="ECO:0007669"/>
    <property type="project" value="UniProtKB-KW"/>
</dbReference>
<comment type="similarity">
    <text evidence="2">Belongs to the DNA repair metallo-beta-lactamase (DRMBL) family.</text>
</comment>
<dbReference type="SMART" id="SM00849">
    <property type="entry name" value="Lactamase_B"/>
    <property type="match status" value="1"/>
</dbReference>
<protein>
    <recommendedName>
        <fullName evidence="11">Protein artemis</fullName>
    </recommendedName>
    <alternativeName>
        <fullName evidence="12">DNA cross-link repair 1C protein</fullName>
    </alternativeName>
</protein>
<feature type="region of interest" description="Disordered" evidence="13">
    <location>
        <begin position="503"/>
        <end position="598"/>
    </location>
</feature>
<evidence type="ECO:0000256" key="3">
    <source>
        <dbReference type="ARBA" id="ARBA00022722"/>
    </source>
</evidence>
<dbReference type="InterPro" id="IPR001279">
    <property type="entry name" value="Metallo-B-lactamas"/>
</dbReference>
<keyword evidence="8" id="KW-0233">DNA recombination</keyword>
<accession>A0A4S9LN90</accession>
<dbReference type="Gene3D" id="3.60.15.10">
    <property type="entry name" value="Ribonuclease Z/Hydroxyacylglutathione hydrolase-like"/>
    <property type="match status" value="1"/>
</dbReference>
<dbReference type="EMBL" id="QZBD01000079">
    <property type="protein sequence ID" value="THY30939.1"/>
    <property type="molecule type" value="Genomic_DNA"/>
</dbReference>
<dbReference type="PANTHER" id="PTHR23240">
    <property type="entry name" value="DNA CROSS-LINK REPAIR PROTEIN PSO2/SNM1-RELATED"/>
    <property type="match status" value="1"/>
</dbReference>
<evidence type="ECO:0000256" key="7">
    <source>
        <dbReference type="ARBA" id="ARBA00022839"/>
    </source>
</evidence>
<keyword evidence="3" id="KW-0540">Nuclease</keyword>
<dbReference type="InterPro" id="IPR011084">
    <property type="entry name" value="DRMBL"/>
</dbReference>
<dbReference type="GO" id="GO:0003684">
    <property type="term" value="F:damaged DNA binding"/>
    <property type="evidence" value="ECO:0007669"/>
    <property type="project" value="TreeGrafter"/>
</dbReference>
<evidence type="ECO:0000256" key="4">
    <source>
        <dbReference type="ARBA" id="ARBA00022759"/>
    </source>
</evidence>
<comment type="caution">
    <text evidence="15">The sequence shown here is derived from an EMBL/GenBank/DDBJ whole genome shotgun (WGS) entry which is preliminary data.</text>
</comment>
<dbReference type="Pfam" id="PF07522">
    <property type="entry name" value="DRMBL"/>
    <property type="match status" value="1"/>
</dbReference>
<dbReference type="InterPro" id="IPR036866">
    <property type="entry name" value="RibonucZ/Hydroxyglut_hydro"/>
</dbReference>
<dbReference type="GO" id="GO:0035312">
    <property type="term" value="F:5'-3' DNA exonuclease activity"/>
    <property type="evidence" value="ECO:0007669"/>
    <property type="project" value="TreeGrafter"/>
</dbReference>
<name>A0A4S9LN90_AURPU</name>
<dbReference type="Proteomes" id="UP000306584">
    <property type="component" value="Unassembled WGS sequence"/>
</dbReference>
<keyword evidence="9" id="KW-0234">DNA repair</keyword>
<evidence type="ECO:0000256" key="11">
    <source>
        <dbReference type="ARBA" id="ARBA00039759"/>
    </source>
</evidence>
<dbReference type="GO" id="GO:0004519">
    <property type="term" value="F:endonuclease activity"/>
    <property type="evidence" value="ECO:0007669"/>
    <property type="project" value="UniProtKB-KW"/>
</dbReference>
<evidence type="ECO:0000259" key="14">
    <source>
        <dbReference type="SMART" id="SM00849"/>
    </source>
</evidence>
<organism evidence="15 16">
    <name type="scientific">Aureobasidium pullulans</name>
    <name type="common">Black yeast</name>
    <name type="synonym">Pullularia pullulans</name>
    <dbReference type="NCBI Taxonomy" id="5580"/>
    <lineage>
        <taxon>Eukaryota</taxon>
        <taxon>Fungi</taxon>
        <taxon>Dikarya</taxon>
        <taxon>Ascomycota</taxon>
        <taxon>Pezizomycotina</taxon>
        <taxon>Dothideomycetes</taxon>
        <taxon>Dothideomycetidae</taxon>
        <taxon>Dothideales</taxon>
        <taxon>Saccotheciaceae</taxon>
        <taxon>Aureobasidium</taxon>
    </lineage>
</organism>
<evidence type="ECO:0000256" key="2">
    <source>
        <dbReference type="ARBA" id="ARBA00010304"/>
    </source>
</evidence>
<dbReference type="GO" id="GO:0005634">
    <property type="term" value="C:nucleus"/>
    <property type="evidence" value="ECO:0007669"/>
    <property type="project" value="UniProtKB-SubCell"/>
</dbReference>
<gene>
    <name evidence="15" type="ORF">D6D01_03065</name>
</gene>
<reference evidence="15 16" key="1">
    <citation type="submission" date="2018-10" db="EMBL/GenBank/DDBJ databases">
        <title>Fifty Aureobasidium pullulans genomes reveal a recombining polyextremotolerant generalist.</title>
        <authorList>
            <person name="Gostincar C."/>
            <person name="Turk M."/>
            <person name="Zajc J."/>
            <person name="Gunde-Cimerman N."/>
        </authorList>
    </citation>
    <scope>NUCLEOTIDE SEQUENCE [LARGE SCALE GENOMIC DNA]</scope>
    <source>
        <strain evidence="15 16">EXF-6604</strain>
    </source>
</reference>
<feature type="compositionally biased region" description="Polar residues" evidence="13">
    <location>
        <begin position="560"/>
        <end position="570"/>
    </location>
</feature>
<proteinExistence type="inferred from homology"/>
<evidence type="ECO:0000256" key="6">
    <source>
        <dbReference type="ARBA" id="ARBA00022801"/>
    </source>
</evidence>
<evidence type="ECO:0000256" key="1">
    <source>
        <dbReference type="ARBA" id="ARBA00004123"/>
    </source>
</evidence>
<evidence type="ECO:0000313" key="15">
    <source>
        <dbReference type="EMBL" id="THY30939.1"/>
    </source>
</evidence>
<keyword evidence="6" id="KW-0378">Hydrolase</keyword>
<keyword evidence="4" id="KW-0255">Endonuclease</keyword>
<dbReference type="AlphaFoldDB" id="A0A4S9LN90"/>
<feature type="compositionally biased region" description="Acidic residues" evidence="13">
    <location>
        <begin position="509"/>
        <end position="519"/>
    </location>
</feature>
<evidence type="ECO:0000256" key="13">
    <source>
        <dbReference type="SAM" id="MobiDB-lite"/>
    </source>
</evidence>
<keyword evidence="10" id="KW-0539">Nucleus</keyword>
<dbReference type="GO" id="GO:0000723">
    <property type="term" value="P:telomere maintenance"/>
    <property type="evidence" value="ECO:0007669"/>
    <property type="project" value="TreeGrafter"/>
</dbReference>
<dbReference type="GO" id="GO:0006303">
    <property type="term" value="P:double-strand break repair via nonhomologous end joining"/>
    <property type="evidence" value="ECO:0007669"/>
    <property type="project" value="TreeGrafter"/>
</dbReference>
<evidence type="ECO:0000313" key="16">
    <source>
        <dbReference type="Proteomes" id="UP000306584"/>
    </source>
</evidence>
<keyword evidence="7" id="KW-0269">Exonuclease</keyword>
<comment type="subcellular location">
    <subcellularLocation>
        <location evidence="1">Nucleus</location>
    </subcellularLocation>
</comment>
<dbReference type="GO" id="GO:0036297">
    <property type="term" value="P:interstrand cross-link repair"/>
    <property type="evidence" value="ECO:0007669"/>
    <property type="project" value="TreeGrafter"/>
</dbReference>
<dbReference type="SUPFAM" id="SSF56281">
    <property type="entry name" value="Metallo-hydrolase/oxidoreductase"/>
    <property type="match status" value="1"/>
</dbReference>
<sequence>MSTFDGIVREFPSIRIDNFTSYPDEPPPLACFLSHVHSDHLKGLESFKSTFVYCTAQTRELLLRLEKYPHRMNFAKGILESRKQTYRRLKNHIKPIPLETPTEIELAPGYSIRVTLFDANHCLGSCMFLIEGNGKAILYTGDLRSETWWVNTLIRNPVLLPYTKDTRRLDNIYLDTTFTSSDTLEFEMPTKAEGLSELIEKVSQYPSDTVFYLNTWTFGYEEVWIALAAALRTRVHLDDYRWRLYSSQRDQPTCYGPQTAPLVGYKLGNHEHPGCLTNSLEGVRIHSCERGTRCEVFQNPRVVWITPIIVRHKGHEIAEIGAGGGQGDLNQTHSLELYDQGTVQQLLMICRRVLQAQPDLRDQMTQWFSTLMKSGKESIDLDLEILRDEVEHTSQDGKPVDEFDMDNLPIDKLVPALTRLITGKSDQEAEDRREQQREITFPFSRHSSYLELRELVQALRPKDIYPCTVDPSTYTYDVSMEMLFGDVCSANIFHADKEIHAELGIKEPEADDDDDDDDESQRRTPSPQRSKPTSIPPQPPDPAPEHARIEQTIEMPEVKATQSRSSSTIRYETPGKRVKRPRSARSTPGSNKSERNAHMNTMFNAALGRKWEKGYLTSVNGYHNQEPEKEL</sequence>
<evidence type="ECO:0000256" key="12">
    <source>
        <dbReference type="ARBA" id="ARBA00042677"/>
    </source>
</evidence>
<dbReference type="PANTHER" id="PTHR23240:SF8">
    <property type="entry name" value="PROTEIN ARTEMIS"/>
    <property type="match status" value="1"/>
</dbReference>
<evidence type="ECO:0000256" key="10">
    <source>
        <dbReference type="ARBA" id="ARBA00023242"/>
    </source>
</evidence>
<feature type="domain" description="Metallo-beta-lactamase" evidence="14">
    <location>
        <begin position="2"/>
        <end position="181"/>
    </location>
</feature>